<dbReference type="EMBL" id="CM026426">
    <property type="protein sequence ID" value="KAG0573547.1"/>
    <property type="molecule type" value="Genomic_DNA"/>
</dbReference>
<reference evidence="1" key="1">
    <citation type="submission" date="2020-06" db="EMBL/GenBank/DDBJ databases">
        <title>WGS assembly of Ceratodon purpureus strain R40.</title>
        <authorList>
            <person name="Carey S.B."/>
            <person name="Jenkins J."/>
            <person name="Shu S."/>
            <person name="Lovell J.T."/>
            <person name="Sreedasyam A."/>
            <person name="Maumus F."/>
            <person name="Tiley G.P."/>
            <person name="Fernandez-Pozo N."/>
            <person name="Barry K."/>
            <person name="Chen C."/>
            <person name="Wang M."/>
            <person name="Lipzen A."/>
            <person name="Daum C."/>
            <person name="Saski C.A."/>
            <person name="Payton A.C."/>
            <person name="Mcbreen J.C."/>
            <person name="Conrad R.E."/>
            <person name="Kollar L.M."/>
            <person name="Olsson S."/>
            <person name="Huttunen S."/>
            <person name="Landis J.B."/>
            <person name="Wickett N.J."/>
            <person name="Johnson M.G."/>
            <person name="Rensing S.A."/>
            <person name="Grimwood J."/>
            <person name="Schmutz J."/>
            <person name="Mcdaniel S.F."/>
        </authorList>
    </citation>
    <scope>NUCLEOTIDE SEQUENCE</scope>
    <source>
        <strain evidence="1">R40</strain>
    </source>
</reference>
<name>A0A8T0HRX6_CERPU</name>
<dbReference type="Proteomes" id="UP000822688">
    <property type="component" value="Chromosome V"/>
</dbReference>
<evidence type="ECO:0000313" key="2">
    <source>
        <dbReference type="Proteomes" id="UP000822688"/>
    </source>
</evidence>
<keyword evidence="2" id="KW-1185">Reference proteome</keyword>
<organism evidence="1 2">
    <name type="scientific">Ceratodon purpureus</name>
    <name type="common">Fire moss</name>
    <name type="synonym">Dicranum purpureum</name>
    <dbReference type="NCBI Taxonomy" id="3225"/>
    <lineage>
        <taxon>Eukaryota</taxon>
        <taxon>Viridiplantae</taxon>
        <taxon>Streptophyta</taxon>
        <taxon>Embryophyta</taxon>
        <taxon>Bryophyta</taxon>
        <taxon>Bryophytina</taxon>
        <taxon>Bryopsida</taxon>
        <taxon>Dicranidae</taxon>
        <taxon>Pseudoditrichales</taxon>
        <taxon>Ditrichaceae</taxon>
        <taxon>Ceratodon</taxon>
    </lineage>
</organism>
<evidence type="ECO:0000313" key="1">
    <source>
        <dbReference type="EMBL" id="KAG0573547.1"/>
    </source>
</evidence>
<sequence>MTPTNLIAFSVSTKTPKPYFVGITHLRSTVVGIAPNSPVDICFFLAVVEVELYLVVHIASCCSTAPHAPTSPRRRLVSCLPRQTLVKAALVISVGITSLLAVLCRSASIDTSGCPAAWSVRSMVVVALLLIRTAIPPYSTASPTATLSCHRSLLSRPWHTSVNPFLVILKYAFPSPVRSRRLPADIPRPRAAMESCANLQPDQGKISTK</sequence>
<dbReference type="AlphaFoldDB" id="A0A8T0HRX6"/>
<protein>
    <submittedName>
        <fullName evidence="1">Uncharacterized protein</fullName>
    </submittedName>
</protein>
<proteinExistence type="predicted"/>
<gene>
    <name evidence="1" type="ORF">KC19_VG187200</name>
</gene>
<comment type="caution">
    <text evidence="1">The sequence shown here is derived from an EMBL/GenBank/DDBJ whole genome shotgun (WGS) entry which is preliminary data.</text>
</comment>
<accession>A0A8T0HRX6</accession>